<comment type="similarity">
    <text evidence="1">Belongs to the UPF0174 family.</text>
</comment>
<dbReference type="Pfam" id="PF03981">
    <property type="entry name" value="Ubiq_cyt_C_chap"/>
    <property type="match status" value="1"/>
</dbReference>
<evidence type="ECO:0000313" key="4">
    <source>
        <dbReference type="Proteomes" id="UP000233350"/>
    </source>
</evidence>
<dbReference type="EMBL" id="MBPK01000042">
    <property type="protein sequence ID" value="PKT80538.1"/>
    <property type="molecule type" value="Genomic_DNA"/>
</dbReference>
<sequence>MKVNYNKTSSIQIVEENLFAKILEDYINNLSPEDMKKIGEEFNVSFSTKASLTASLQVIMKAKDFAAYKLMVIVANAFWKFIFGKGLSFATNATLTKTLSVFLGPIGWTATGIWTAFDIASPAYRVTISVAI</sequence>
<name>A0A2N3PI98_9HELI</name>
<evidence type="ECO:0000256" key="1">
    <source>
        <dbReference type="ARBA" id="ARBA00006436"/>
    </source>
</evidence>
<comment type="caution">
    <text evidence="3">The sequence shown here is derived from an EMBL/GenBank/DDBJ whole genome shotgun (WGS) entry which is preliminary data.</text>
</comment>
<evidence type="ECO:0000259" key="2">
    <source>
        <dbReference type="Pfam" id="PF03981"/>
    </source>
</evidence>
<dbReference type="RefSeq" id="WP_050754803.1">
    <property type="nucleotide sequence ID" value="NZ_CABKOI010000021.1"/>
</dbReference>
<organism evidence="3 4">
    <name type="scientific">Helicobacter winghamensis</name>
    <dbReference type="NCBI Taxonomy" id="157268"/>
    <lineage>
        <taxon>Bacteria</taxon>
        <taxon>Pseudomonadati</taxon>
        <taxon>Campylobacterota</taxon>
        <taxon>Epsilonproteobacteria</taxon>
        <taxon>Campylobacterales</taxon>
        <taxon>Helicobacteraceae</taxon>
        <taxon>Helicobacter</taxon>
    </lineage>
</organism>
<gene>
    <name evidence="3" type="ORF">BCM31_03450</name>
</gene>
<evidence type="ECO:0000313" key="3">
    <source>
        <dbReference type="EMBL" id="PKT80538.1"/>
    </source>
</evidence>
<proteinExistence type="inferred from homology"/>
<dbReference type="Proteomes" id="UP000233350">
    <property type="component" value="Unassembled WGS sequence"/>
</dbReference>
<dbReference type="InterPro" id="IPR021150">
    <property type="entry name" value="Ubiq_cyt_c_chap"/>
</dbReference>
<dbReference type="GeneID" id="97289158"/>
<feature type="domain" description="Ubiquinol-cytochrome c chaperone" evidence="2">
    <location>
        <begin position="12"/>
        <end position="129"/>
    </location>
</feature>
<protein>
    <recommendedName>
        <fullName evidence="2">Ubiquinol-cytochrome c chaperone domain-containing protein</fullName>
    </recommendedName>
</protein>
<dbReference type="AlphaFoldDB" id="A0A2N3PI98"/>
<reference evidence="3 4" key="1">
    <citation type="submission" date="2016-07" db="EMBL/GenBank/DDBJ databases">
        <title>Detection of Helicobacter winghamensis from caecal content of red fox (Vulpes vulpes).</title>
        <authorList>
            <person name="Zanoni R.G."/>
            <person name="Florio D."/>
            <person name="Caffara M."/>
            <person name="Renzi M."/>
            <person name="Parisi A."/>
            <person name="Pasquali F."/>
            <person name="Manfreda G."/>
        </authorList>
    </citation>
    <scope>NUCLEOTIDE SEQUENCE [LARGE SCALE GENOMIC DNA]</scope>
    <source>
        <strain evidence="3 4">295_13</strain>
    </source>
</reference>
<accession>A0A2N3PI98</accession>
<keyword evidence="4" id="KW-1185">Reference proteome</keyword>